<name>A0A8S5UH35_9CAUD</name>
<sequence length="120" mass="13788">MEMLIALAASPLTDMHLPKTFDQLSLKHHLYSIQEIRKGLIKCSVEYDHEGDGKPHHSARVDFVSDMGSGFIRFTREETNWWYEGETNINGELTNYEGYTAHHSVQAICRKVRGLLLKLL</sequence>
<reference evidence="1" key="1">
    <citation type="journal article" date="2021" name="Proc. Natl. Acad. Sci. U.S.A.">
        <title>A Catalog of Tens of Thousands of Viruses from Human Metagenomes Reveals Hidden Associations with Chronic Diseases.</title>
        <authorList>
            <person name="Tisza M.J."/>
            <person name="Buck C.B."/>
        </authorList>
    </citation>
    <scope>NUCLEOTIDE SEQUENCE</scope>
    <source>
        <strain evidence="1">Ctshb19</strain>
    </source>
</reference>
<accession>A0A8S5UH35</accession>
<proteinExistence type="predicted"/>
<dbReference type="EMBL" id="BK016086">
    <property type="protein sequence ID" value="DAF93686.1"/>
    <property type="molecule type" value="Genomic_DNA"/>
</dbReference>
<organism evidence="1">
    <name type="scientific">Myoviridae sp. ctshb19</name>
    <dbReference type="NCBI Taxonomy" id="2825194"/>
    <lineage>
        <taxon>Viruses</taxon>
        <taxon>Duplodnaviria</taxon>
        <taxon>Heunggongvirae</taxon>
        <taxon>Uroviricota</taxon>
        <taxon>Caudoviricetes</taxon>
    </lineage>
</organism>
<protein>
    <submittedName>
        <fullName evidence="1">Uncharacterized protein</fullName>
    </submittedName>
</protein>
<evidence type="ECO:0000313" key="1">
    <source>
        <dbReference type="EMBL" id="DAF93686.1"/>
    </source>
</evidence>